<sequence length="145" mass="16520">MQPKNASSSPANGEAQRKWKLEVEREKEELSVTELIKQNNDMLRSIRVGMKMPKMELMLINERHLAEFKGSSSELLIVVWPRKVTNSPKYHVPLESILRKLRGRSGRIVTMYREDVLRLEDITTNAQGISVMVKKLDGEVGASTS</sequence>
<dbReference type="AlphaFoldDB" id="A0A9Q1L8J9"/>
<dbReference type="Proteomes" id="UP001152561">
    <property type="component" value="Unassembled WGS sequence"/>
</dbReference>
<accession>A0A9Q1L8J9</accession>
<comment type="caution">
    <text evidence="2">The sequence shown here is derived from an EMBL/GenBank/DDBJ whole genome shotgun (WGS) entry which is preliminary data.</text>
</comment>
<evidence type="ECO:0000313" key="3">
    <source>
        <dbReference type="Proteomes" id="UP001152561"/>
    </source>
</evidence>
<organism evidence="2 3">
    <name type="scientific">Anisodus acutangulus</name>
    <dbReference type="NCBI Taxonomy" id="402998"/>
    <lineage>
        <taxon>Eukaryota</taxon>
        <taxon>Viridiplantae</taxon>
        <taxon>Streptophyta</taxon>
        <taxon>Embryophyta</taxon>
        <taxon>Tracheophyta</taxon>
        <taxon>Spermatophyta</taxon>
        <taxon>Magnoliopsida</taxon>
        <taxon>eudicotyledons</taxon>
        <taxon>Gunneridae</taxon>
        <taxon>Pentapetalae</taxon>
        <taxon>asterids</taxon>
        <taxon>lamiids</taxon>
        <taxon>Solanales</taxon>
        <taxon>Solanaceae</taxon>
        <taxon>Solanoideae</taxon>
        <taxon>Hyoscyameae</taxon>
        <taxon>Anisodus</taxon>
    </lineage>
</organism>
<dbReference type="EMBL" id="JAJAGQ010000022">
    <property type="protein sequence ID" value="KAJ8529732.1"/>
    <property type="molecule type" value="Genomic_DNA"/>
</dbReference>
<proteinExistence type="predicted"/>
<feature type="compositionally biased region" description="Polar residues" evidence="1">
    <location>
        <begin position="1"/>
        <end position="11"/>
    </location>
</feature>
<keyword evidence="3" id="KW-1185">Reference proteome</keyword>
<reference evidence="3" key="1">
    <citation type="journal article" date="2023" name="Proc. Natl. Acad. Sci. U.S.A.">
        <title>Genomic and structural basis for evolution of tropane alkaloid biosynthesis.</title>
        <authorList>
            <person name="Wanga Y.-J."/>
            <person name="Taina T."/>
            <person name="Yua J.-Y."/>
            <person name="Lia J."/>
            <person name="Xua B."/>
            <person name="Chenc J."/>
            <person name="D'Auriad J.C."/>
            <person name="Huanga J.-P."/>
            <person name="Huanga S.-X."/>
        </authorList>
    </citation>
    <scope>NUCLEOTIDE SEQUENCE [LARGE SCALE GENOMIC DNA]</scope>
    <source>
        <strain evidence="3">cv. KIB-2019</strain>
    </source>
</reference>
<feature type="region of interest" description="Disordered" evidence="1">
    <location>
        <begin position="1"/>
        <end position="20"/>
    </location>
</feature>
<evidence type="ECO:0000313" key="2">
    <source>
        <dbReference type="EMBL" id="KAJ8529732.1"/>
    </source>
</evidence>
<gene>
    <name evidence="2" type="ORF">K7X08_036567</name>
</gene>
<protein>
    <submittedName>
        <fullName evidence="2">Uncharacterized protein</fullName>
    </submittedName>
</protein>
<evidence type="ECO:0000256" key="1">
    <source>
        <dbReference type="SAM" id="MobiDB-lite"/>
    </source>
</evidence>
<name>A0A9Q1L8J9_9SOLA</name>